<evidence type="ECO:0000256" key="4">
    <source>
        <dbReference type="SAM" id="SignalP"/>
    </source>
</evidence>
<evidence type="ECO:0000313" key="6">
    <source>
        <dbReference type="EMBL" id="ELU02932.1"/>
    </source>
</evidence>
<dbReference type="EMBL" id="AMQN01008634">
    <property type="status" value="NOT_ANNOTATED_CDS"/>
    <property type="molecule type" value="Genomic_DNA"/>
</dbReference>
<dbReference type="Pfam" id="PF00530">
    <property type="entry name" value="SRCR"/>
    <property type="match status" value="1"/>
</dbReference>
<dbReference type="GO" id="GO:0016020">
    <property type="term" value="C:membrane"/>
    <property type="evidence" value="ECO:0007669"/>
    <property type="project" value="InterPro"/>
</dbReference>
<evidence type="ECO:0000313" key="7">
    <source>
        <dbReference type="EnsemblMetazoa" id="CapteP222881"/>
    </source>
</evidence>
<feature type="signal peptide" evidence="4">
    <location>
        <begin position="1"/>
        <end position="18"/>
    </location>
</feature>
<proteinExistence type="predicted"/>
<comment type="caution">
    <text evidence="2">Lacks conserved residue(s) required for the propagation of feature annotation.</text>
</comment>
<dbReference type="HOGENOM" id="CLU_1134478_0_0_1"/>
<dbReference type="Proteomes" id="UP000014760">
    <property type="component" value="Unassembled WGS sequence"/>
</dbReference>
<protein>
    <recommendedName>
        <fullName evidence="5">SRCR domain-containing protein</fullName>
    </recommendedName>
</protein>
<keyword evidence="4" id="KW-0732">Signal</keyword>
<reference evidence="7" key="3">
    <citation type="submission" date="2015-06" db="UniProtKB">
        <authorList>
            <consortium name="EnsemblMetazoa"/>
        </authorList>
    </citation>
    <scope>IDENTIFICATION</scope>
</reference>
<keyword evidence="1 2" id="KW-1015">Disulfide bond</keyword>
<reference evidence="6 8" key="2">
    <citation type="journal article" date="2013" name="Nature">
        <title>Insights into bilaterian evolution from three spiralian genomes.</title>
        <authorList>
            <person name="Simakov O."/>
            <person name="Marletaz F."/>
            <person name="Cho S.J."/>
            <person name="Edsinger-Gonzales E."/>
            <person name="Havlak P."/>
            <person name="Hellsten U."/>
            <person name="Kuo D.H."/>
            <person name="Larsson T."/>
            <person name="Lv J."/>
            <person name="Arendt D."/>
            <person name="Savage R."/>
            <person name="Osoegawa K."/>
            <person name="de Jong P."/>
            <person name="Grimwood J."/>
            <person name="Chapman J.A."/>
            <person name="Shapiro H."/>
            <person name="Aerts A."/>
            <person name="Otillar R.P."/>
            <person name="Terry A.Y."/>
            <person name="Boore J.L."/>
            <person name="Grigoriev I.V."/>
            <person name="Lindberg D.R."/>
            <person name="Seaver E.C."/>
            <person name="Weisblat D.A."/>
            <person name="Putnam N.H."/>
            <person name="Rokhsar D.S."/>
        </authorList>
    </citation>
    <scope>NUCLEOTIDE SEQUENCE</scope>
    <source>
        <strain evidence="6 8">I ESC-2004</strain>
    </source>
</reference>
<sequence>MMRPSALISFFLYGMVSMQSLQPDTRYMVSLADHDLNGTIGVVWRNSSFTSEFTFICDDGIFSHAAVDVICQEIGFSGGTGEPAVPGVQVNTLQEVRCTGYEPMLENCTWTLGNSHQCNSTIAIRCNKQKDASFDWLIGISGAILLLLAWITSHLFFRIKSWKATRTRVHPVESQPSTSQGPHISRTSILPLAVLPQMKSQRKKCRYPRMSSDAPPPFNPFVLQNVRYLPPPPNYETLFAAPDIDSD</sequence>
<accession>R7UI66</accession>
<evidence type="ECO:0000256" key="3">
    <source>
        <dbReference type="SAM" id="Phobius"/>
    </source>
</evidence>
<dbReference type="EMBL" id="KB303621">
    <property type="protein sequence ID" value="ELU02932.1"/>
    <property type="molecule type" value="Genomic_DNA"/>
</dbReference>
<dbReference type="SUPFAM" id="SSF56487">
    <property type="entry name" value="SRCR-like"/>
    <property type="match status" value="1"/>
</dbReference>
<organism evidence="6">
    <name type="scientific">Capitella teleta</name>
    <name type="common">Polychaete worm</name>
    <dbReference type="NCBI Taxonomy" id="283909"/>
    <lineage>
        <taxon>Eukaryota</taxon>
        <taxon>Metazoa</taxon>
        <taxon>Spiralia</taxon>
        <taxon>Lophotrochozoa</taxon>
        <taxon>Annelida</taxon>
        <taxon>Polychaeta</taxon>
        <taxon>Sedentaria</taxon>
        <taxon>Scolecida</taxon>
        <taxon>Capitellidae</taxon>
        <taxon>Capitella</taxon>
    </lineage>
</organism>
<evidence type="ECO:0000259" key="5">
    <source>
        <dbReference type="PROSITE" id="PS50287"/>
    </source>
</evidence>
<gene>
    <name evidence="6" type="ORF">CAPTEDRAFT_222881</name>
</gene>
<dbReference type="PROSITE" id="PS50287">
    <property type="entry name" value="SRCR_2"/>
    <property type="match status" value="1"/>
</dbReference>
<dbReference type="AlphaFoldDB" id="R7UI66"/>
<feature type="transmembrane region" description="Helical" evidence="3">
    <location>
        <begin position="136"/>
        <end position="157"/>
    </location>
</feature>
<reference evidence="8" key="1">
    <citation type="submission" date="2012-12" db="EMBL/GenBank/DDBJ databases">
        <authorList>
            <person name="Hellsten U."/>
            <person name="Grimwood J."/>
            <person name="Chapman J.A."/>
            <person name="Shapiro H."/>
            <person name="Aerts A."/>
            <person name="Otillar R.P."/>
            <person name="Terry A.Y."/>
            <person name="Boore J.L."/>
            <person name="Simakov O."/>
            <person name="Marletaz F."/>
            <person name="Cho S.-J."/>
            <person name="Edsinger-Gonzales E."/>
            <person name="Havlak P."/>
            <person name="Kuo D.-H."/>
            <person name="Larsson T."/>
            <person name="Lv J."/>
            <person name="Arendt D."/>
            <person name="Savage R."/>
            <person name="Osoegawa K."/>
            <person name="de Jong P."/>
            <person name="Lindberg D.R."/>
            <person name="Seaver E.C."/>
            <person name="Weisblat D.A."/>
            <person name="Putnam N.H."/>
            <person name="Grigoriev I.V."/>
            <person name="Rokhsar D.S."/>
        </authorList>
    </citation>
    <scope>NUCLEOTIDE SEQUENCE</scope>
    <source>
        <strain evidence="8">I ESC-2004</strain>
    </source>
</reference>
<keyword evidence="3" id="KW-1133">Transmembrane helix</keyword>
<keyword evidence="3" id="KW-0472">Membrane</keyword>
<feature type="disulfide bond" evidence="2">
    <location>
        <begin position="98"/>
        <end position="108"/>
    </location>
</feature>
<evidence type="ECO:0000256" key="2">
    <source>
        <dbReference type="PROSITE-ProRule" id="PRU00196"/>
    </source>
</evidence>
<dbReference type="Gene3D" id="3.10.250.10">
    <property type="entry name" value="SRCR-like domain"/>
    <property type="match status" value="1"/>
</dbReference>
<dbReference type="EnsemblMetazoa" id="CapteT222881">
    <property type="protein sequence ID" value="CapteP222881"/>
    <property type="gene ID" value="CapteG222881"/>
</dbReference>
<evidence type="ECO:0000313" key="8">
    <source>
        <dbReference type="Proteomes" id="UP000014760"/>
    </source>
</evidence>
<feature type="domain" description="SRCR" evidence="5">
    <location>
        <begin position="25"/>
        <end position="127"/>
    </location>
</feature>
<keyword evidence="3" id="KW-0812">Transmembrane</keyword>
<dbReference type="SMART" id="SM00202">
    <property type="entry name" value="SR"/>
    <property type="match status" value="1"/>
</dbReference>
<evidence type="ECO:0000256" key="1">
    <source>
        <dbReference type="ARBA" id="ARBA00023157"/>
    </source>
</evidence>
<feature type="chain" id="PRO_5008788049" description="SRCR domain-containing protein" evidence="4">
    <location>
        <begin position="19"/>
        <end position="247"/>
    </location>
</feature>
<keyword evidence="8" id="KW-1185">Reference proteome</keyword>
<name>R7UI66_CAPTE</name>
<dbReference type="InterPro" id="IPR036772">
    <property type="entry name" value="SRCR-like_dom_sf"/>
</dbReference>
<dbReference type="InterPro" id="IPR001190">
    <property type="entry name" value="SRCR"/>
</dbReference>